<feature type="compositionally biased region" description="Polar residues" evidence="3">
    <location>
        <begin position="1"/>
        <end position="12"/>
    </location>
</feature>
<dbReference type="InterPro" id="IPR008979">
    <property type="entry name" value="Galactose-bd-like_sf"/>
</dbReference>
<feature type="region of interest" description="Disordered" evidence="3">
    <location>
        <begin position="1"/>
        <end position="21"/>
    </location>
</feature>
<keyword evidence="1" id="KW-0880">Kelch repeat</keyword>
<reference evidence="5 6" key="1">
    <citation type="submission" date="2024-04" db="EMBL/GenBank/DDBJ databases">
        <title>Symmetric and asymmetric DNA N6-adenine methylation regulates different biological responses in Mucorales.</title>
        <authorList>
            <consortium name="Lawrence Berkeley National Laboratory"/>
            <person name="Lax C."/>
            <person name="Mondo S.J."/>
            <person name="Osorio-Concepcion M."/>
            <person name="Muszewska A."/>
            <person name="Corrochano-Luque M."/>
            <person name="Gutierrez G."/>
            <person name="Riley R."/>
            <person name="Lipzen A."/>
            <person name="Guo J."/>
            <person name="Hundley H."/>
            <person name="Amirebrahimi M."/>
            <person name="Ng V."/>
            <person name="Lorenzo-Gutierrez D."/>
            <person name="Binder U."/>
            <person name="Yang J."/>
            <person name="Song Y."/>
            <person name="Canovas D."/>
            <person name="Navarro E."/>
            <person name="Freitag M."/>
            <person name="Gabaldon T."/>
            <person name="Grigoriev I.V."/>
            <person name="Corrochano L.M."/>
            <person name="Nicolas F.E."/>
            <person name="Garre V."/>
        </authorList>
    </citation>
    <scope>NUCLEOTIDE SEQUENCE [LARGE SCALE GENOMIC DNA]</scope>
    <source>
        <strain evidence="5 6">L51</strain>
    </source>
</reference>
<evidence type="ECO:0000313" key="6">
    <source>
        <dbReference type="Proteomes" id="UP001448207"/>
    </source>
</evidence>
<organism evidence="5 6">
    <name type="scientific">Phycomyces blakesleeanus</name>
    <dbReference type="NCBI Taxonomy" id="4837"/>
    <lineage>
        <taxon>Eukaryota</taxon>
        <taxon>Fungi</taxon>
        <taxon>Fungi incertae sedis</taxon>
        <taxon>Mucoromycota</taxon>
        <taxon>Mucoromycotina</taxon>
        <taxon>Mucoromycetes</taxon>
        <taxon>Mucorales</taxon>
        <taxon>Phycomycetaceae</taxon>
        <taxon>Phycomyces</taxon>
    </lineage>
</organism>
<feature type="region of interest" description="Disordered" evidence="3">
    <location>
        <begin position="60"/>
        <end position="85"/>
    </location>
</feature>
<dbReference type="Pfam" id="PF06588">
    <property type="entry name" value="Muskelin_N"/>
    <property type="match status" value="1"/>
</dbReference>
<keyword evidence="2" id="KW-0677">Repeat</keyword>
<evidence type="ECO:0000256" key="1">
    <source>
        <dbReference type="ARBA" id="ARBA00022441"/>
    </source>
</evidence>
<dbReference type="SUPFAM" id="SSF117281">
    <property type="entry name" value="Kelch motif"/>
    <property type="match status" value="1"/>
</dbReference>
<dbReference type="InterPro" id="IPR010565">
    <property type="entry name" value="Muskelin_N"/>
</dbReference>
<name>A0ABR3B228_PHYBL</name>
<keyword evidence="6" id="KW-1185">Reference proteome</keyword>
<dbReference type="PANTHER" id="PTHR15526">
    <property type="entry name" value="MUSKELIN"/>
    <property type="match status" value="1"/>
</dbReference>
<feature type="compositionally biased region" description="Low complexity" evidence="3">
    <location>
        <begin position="69"/>
        <end position="81"/>
    </location>
</feature>
<dbReference type="EMBL" id="JBCLYO010000008">
    <property type="protein sequence ID" value="KAL0086215.1"/>
    <property type="molecule type" value="Genomic_DNA"/>
</dbReference>
<comment type="caution">
    <text evidence="5">The sequence shown here is derived from an EMBL/GenBank/DDBJ whole genome shotgun (WGS) entry which is preliminary data.</text>
</comment>
<protein>
    <submittedName>
        <fullName evidence="5">Muskelin N-terminus-domain-containing protein</fullName>
    </submittedName>
</protein>
<dbReference type="PROSITE" id="PS50896">
    <property type="entry name" value="LISH"/>
    <property type="match status" value="1"/>
</dbReference>
<evidence type="ECO:0000259" key="4">
    <source>
        <dbReference type="Pfam" id="PF06588"/>
    </source>
</evidence>
<dbReference type="Gene3D" id="2.120.10.80">
    <property type="entry name" value="Kelch-type beta propeller"/>
    <property type="match status" value="2"/>
</dbReference>
<sequence>MELTTAPTNKPTRFSLQNRRLRSSSSVGIASSSRFRLAREDPILSCGINTLTSLYHRTTPSRTHVKPHLSSTSYQSTLSWSPPGTLEATKHSTKTLIESSLQESLQYSISGYSSHSASYHPQNIKVNKPNDQASRWSSSAHDQSQYITLRLEKPAVLRSILFGKFHRDHVCNLKEFKIFGGLDPNDLTELLHHKLKNDAVPETFELRYSHDELVFPVQYIKIAPLSTFGTNFNYSIWYIELNGVQEESIVSRIRKEFENYKETETIRLCLKHLRQRNLMDVFHVLKSRTNVELEHPLLSELHQYLVQDGNFEAAEQILIQANSSNIFELFSTHADYRPTWKRINVTNQEKNIPCPRGGHQMCIDEKEGKIYLLGGWSGKCDMSDFWYYNIRENRWHLLSFNTKRDGGPGPRSCHKICFDPVTKSIFVLGQYSEGQQESADSNIKPDFYRYFIDFNLWKKISTDTSKEGGPDLVYDQQMCINSMAGVLYVFGGRATSIDSISHHYSGLFSYEITANKWTLLRRDNDTMSPLSAERLPQSHNQPVNRMPLKSRVGHSMVMDTMHQKLFIFAGQRLKEHLSDLHTYSIEHDRVTQITQDYSKDSGPEPGFMQRATVDVNRQEIYVLSGSVSSQSNSAVESKLWVYNMRANQWKKVYQSETSDIVETWNKKLVIEPSPRFAHQFVYDNTTKVHYLFGGNPGGPEGSTERLGDFWELRLTKIGPEDVFRRCVFMTRVHKLQELCNVASDQHNQNNKHPNTNASINNETCNDTLYALDYLRTHVQPLVNHGDKEEVRLFRELCTKLLFAEKILPGERESNEELHESNSDHFSDDLYSSRSQLFANLLEYFPCRMKEPLGNLASLSGFGWK</sequence>
<dbReference type="Pfam" id="PF24681">
    <property type="entry name" value="Kelch_KLHDC2_KLHL20_DRC7"/>
    <property type="match status" value="1"/>
</dbReference>
<evidence type="ECO:0000256" key="2">
    <source>
        <dbReference type="ARBA" id="ARBA00022737"/>
    </source>
</evidence>
<proteinExistence type="predicted"/>
<dbReference type="Gene3D" id="2.60.120.260">
    <property type="entry name" value="Galactose-binding domain-like"/>
    <property type="match status" value="1"/>
</dbReference>
<dbReference type="InterPro" id="IPR015915">
    <property type="entry name" value="Kelch-typ_b-propeller"/>
</dbReference>
<dbReference type="Proteomes" id="UP001448207">
    <property type="component" value="Unassembled WGS sequence"/>
</dbReference>
<dbReference type="SUPFAM" id="SSF50965">
    <property type="entry name" value="Galactose oxidase, central domain"/>
    <property type="match status" value="1"/>
</dbReference>
<dbReference type="InterPro" id="IPR052456">
    <property type="entry name" value="CTLH_complex_component"/>
</dbReference>
<accession>A0ABR3B228</accession>
<dbReference type="InterPro" id="IPR006594">
    <property type="entry name" value="LisH"/>
</dbReference>
<evidence type="ECO:0000256" key="3">
    <source>
        <dbReference type="SAM" id="MobiDB-lite"/>
    </source>
</evidence>
<dbReference type="SUPFAM" id="SSF49785">
    <property type="entry name" value="Galactose-binding domain-like"/>
    <property type="match status" value="1"/>
</dbReference>
<dbReference type="InterPro" id="IPR011043">
    <property type="entry name" value="Gal_Oxase/kelch_b-propeller"/>
</dbReference>
<evidence type="ECO:0000313" key="5">
    <source>
        <dbReference type="EMBL" id="KAL0086215.1"/>
    </source>
</evidence>
<feature type="domain" description="Muskelin N-terminal" evidence="4">
    <location>
        <begin position="103"/>
        <end position="296"/>
    </location>
</feature>
<gene>
    <name evidence="5" type="ORF">J3Q64DRAFT_1677095</name>
</gene>
<dbReference type="PANTHER" id="PTHR15526:SF5">
    <property type="entry name" value="MUSKELIN"/>
    <property type="match status" value="1"/>
</dbReference>